<keyword evidence="1 5" id="KW-0808">Transferase</keyword>
<sequence length="182" mass="20403">MQIALREWTHDDAEWYVEQSMDPEILRFTTTEPTLTAEAVHTALDRLHVDDDALGFVAVDELTGSRLANLAASRHGRGAHASYWVARSARGRGVASQALRMLCQAAFDAWQIDEIRLWTHAGNVASRRVAEKAGFTYIESADETRVVNGNHWPARWYRLRRLASPLPEPPSAEPAEPAESRD</sequence>
<evidence type="ECO:0000256" key="3">
    <source>
        <dbReference type="ARBA" id="ARBA00038502"/>
    </source>
</evidence>
<comment type="similarity">
    <text evidence="3">Belongs to the acetyltransferase family. RimJ subfamily.</text>
</comment>
<accession>A0A6N9YRN0</accession>
<dbReference type="RefSeq" id="WP_163820401.1">
    <property type="nucleotide sequence ID" value="NZ_JAAGOB010000012.1"/>
</dbReference>
<dbReference type="InterPro" id="IPR000182">
    <property type="entry name" value="GNAT_dom"/>
</dbReference>
<dbReference type="PANTHER" id="PTHR43792:SF8">
    <property type="entry name" value="[RIBOSOMAL PROTEIN US5]-ALANINE N-ACETYLTRANSFERASE"/>
    <property type="match status" value="1"/>
</dbReference>
<organism evidence="5 6">
    <name type="scientific">Phytoactinopolyspora alkaliphila</name>
    <dbReference type="NCBI Taxonomy" id="1783498"/>
    <lineage>
        <taxon>Bacteria</taxon>
        <taxon>Bacillati</taxon>
        <taxon>Actinomycetota</taxon>
        <taxon>Actinomycetes</taxon>
        <taxon>Jiangellales</taxon>
        <taxon>Jiangellaceae</taxon>
        <taxon>Phytoactinopolyspora</taxon>
    </lineage>
</organism>
<reference evidence="5 6" key="1">
    <citation type="submission" date="2020-02" db="EMBL/GenBank/DDBJ databases">
        <authorList>
            <person name="Li X.-J."/>
            <person name="Feng X.-M."/>
        </authorList>
    </citation>
    <scope>NUCLEOTIDE SEQUENCE [LARGE SCALE GENOMIC DNA]</scope>
    <source>
        <strain evidence="5 6">CGMCC 4.7225</strain>
    </source>
</reference>
<feature type="domain" description="N-acetyltransferase" evidence="4">
    <location>
        <begin position="3"/>
        <end position="162"/>
    </location>
</feature>
<keyword evidence="2" id="KW-0012">Acyltransferase</keyword>
<protein>
    <submittedName>
        <fullName evidence="5">GNAT family N-acetyltransferase</fullName>
    </submittedName>
</protein>
<dbReference type="EMBL" id="JAAGOB010000012">
    <property type="protein sequence ID" value="NED97634.1"/>
    <property type="molecule type" value="Genomic_DNA"/>
</dbReference>
<dbReference type="AlphaFoldDB" id="A0A6N9YRN0"/>
<evidence type="ECO:0000313" key="5">
    <source>
        <dbReference type="EMBL" id="NED97634.1"/>
    </source>
</evidence>
<dbReference type="PROSITE" id="PS51186">
    <property type="entry name" value="GNAT"/>
    <property type="match status" value="1"/>
</dbReference>
<dbReference type="Proteomes" id="UP000469185">
    <property type="component" value="Unassembled WGS sequence"/>
</dbReference>
<dbReference type="InterPro" id="IPR016181">
    <property type="entry name" value="Acyl_CoA_acyltransferase"/>
</dbReference>
<keyword evidence="6" id="KW-1185">Reference proteome</keyword>
<proteinExistence type="inferred from homology"/>
<dbReference type="SUPFAM" id="SSF55729">
    <property type="entry name" value="Acyl-CoA N-acyltransferases (Nat)"/>
    <property type="match status" value="1"/>
</dbReference>
<evidence type="ECO:0000256" key="2">
    <source>
        <dbReference type="ARBA" id="ARBA00023315"/>
    </source>
</evidence>
<evidence type="ECO:0000256" key="1">
    <source>
        <dbReference type="ARBA" id="ARBA00022679"/>
    </source>
</evidence>
<name>A0A6N9YRN0_9ACTN</name>
<dbReference type="GO" id="GO:0016747">
    <property type="term" value="F:acyltransferase activity, transferring groups other than amino-acyl groups"/>
    <property type="evidence" value="ECO:0007669"/>
    <property type="project" value="InterPro"/>
</dbReference>
<dbReference type="PANTHER" id="PTHR43792">
    <property type="entry name" value="GNAT FAMILY, PUTATIVE (AFU_ORTHOLOGUE AFUA_3G00765)-RELATED-RELATED"/>
    <property type="match status" value="1"/>
</dbReference>
<dbReference type="InterPro" id="IPR051531">
    <property type="entry name" value="N-acetyltransferase"/>
</dbReference>
<evidence type="ECO:0000259" key="4">
    <source>
        <dbReference type="PROSITE" id="PS51186"/>
    </source>
</evidence>
<dbReference type="Gene3D" id="3.40.630.30">
    <property type="match status" value="1"/>
</dbReference>
<dbReference type="Pfam" id="PF13302">
    <property type="entry name" value="Acetyltransf_3"/>
    <property type="match status" value="1"/>
</dbReference>
<comment type="caution">
    <text evidence="5">The sequence shown here is derived from an EMBL/GenBank/DDBJ whole genome shotgun (WGS) entry which is preliminary data.</text>
</comment>
<evidence type="ECO:0000313" key="6">
    <source>
        <dbReference type="Proteomes" id="UP000469185"/>
    </source>
</evidence>
<gene>
    <name evidence="5" type="ORF">G1H11_20250</name>
</gene>